<feature type="domain" description="CheR-type methyltransferase" evidence="1">
    <location>
        <begin position="27"/>
        <end position="267"/>
    </location>
</feature>
<evidence type="ECO:0000313" key="3">
    <source>
        <dbReference type="EMBL" id="GBC61002.1"/>
    </source>
</evidence>
<dbReference type="InterPro" id="IPR000780">
    <property type="entry name" value="CheR_MeTrfase"/>
</dbReference>
<dbReference type="PROSITE" id="PS50179">
    <property type="entry name" value="VHS"/>
    <property type="match status" value="1"/>
</dbReference>
<reference evidence="4" key="1">
    <citation type="submission" date="2017-11" db="EMBL/GenBank/DDBJ databases">
        <authorList>
            <person name="Watanabe M."/>
            <person name="Kojima H."/>
        </authorList>
    </citation>
    <scope>NUCLEOTIDE SEQUENCE [LARGE SCALE GENOMIC DNA]</scope>
    <source>
        <strain evidence="4">Tokyo 01</strain>
    </source>
</reference>
<evidence type="ECO:0000313" key="4">
    <source>
        <dbReference type="Proteomes" id="UP000288096"/>
    </source>
</evidence>
<dbReference type="PROSITE" id="PS50123">
    <property type="entry name" value="CHER"/>
    <property type="match status" value="1"/>
</dbReference>
<dbReference type="Gene3D" id="3.40.50.150">
    <property type="entry name" value="Vaccinia Virus protein VP39"/>
    <property type="match status" value="1"/>
</dbReference>
<dbReference type="EMBL" id="BEXT01000001">
    <property type="protein sequence ID" value="GBC61002.1"/>
    <property type="molecule type" value="Genomic_DNA"/>
</dbReference>
<dbReference type="SMART" id="SM00138">
    <property type="entry name" value="MeTrc"/>
    <property type="match status" value="1"/>
</dbReference>
<name>A0A401FVJ8_9BACT</name>
<dbReference type="Pfam" id="PF01739">
    <property type="entry name" value="CheR"/>
    <property type="match status" value="1"/>
</dbReference>
<gene>
    <name evidence="3" type="ORF">DENIS_1962</name>
</gene>
<protein>
    <submittedName>
        <fullName evidence="3">Chemotaxis protein CheR</fullName>
    </submittedName>
</protein>
<proteinExistence type="predicted"/>
<keyword evidence="4" id="KW-1185">Reference proteome</keyword>
<dbReference type="PANTHER" id="PTHR24422">
    <property type="entry name" value="CHEMOTAXIS PROTEIN METHYLTRANSFERASE"/>
    <property type="match status" value="1"/>
</dbReference>
<dbReference type="InterPro" id="IPR002014">
    <property type="entry name" value="VHS_dom"/>
</dbReference>
<sequence>MDDRQFQKLLDQLDLSWKGYRKVRKGVKKRIARHMQAVGCRTPEAYLRELADNPAALKQCGLLMTVSISRFFRDRNLWRILREEGVPELIRRFPEKLDVWSAGCASGEELHSFRILWEELSRTRGKLPALSLLGTDMNPDYLDRCRAGVYPRSNLREVPEELRLRYFDVRRGGRRCHLKPDLKEGIVWRRHDLFDAPPGPLFHIIFLRNNLLTYYLPHRQREAFAKIVATLAPCGILAIGSHECLPFTPERLIPHDSCPYLFRMRAG</sequence>
<feature type="domain" description="VHS" evidence="2">
    <location>
        <begin position="1"/>
        <end position="128"/>
    </location>
</feature>
<dbReference type="PANTHER" id="PTHR24422:SF10">
    <property type="entry name" value="CHEMOTAXIS PROTEIN METHYLTRANSFERASE 2"/>
    <property type="match status" value="1"/>
</dbReference>
<dbReference type="InterPro" id="IPR050903">
    <property type="entry name" value="Bact_Chemotaxis_MeTrfase"/>
</dbReference>
<dbReference type="GO" id="GO:0008757">
    <property type="term" value="F:S-adenosylmethionine-dependent methyltransferase activity"/>
    <property type="evidence" value="ECO:0007669"/>
    <property type="project" value="InterPro"/>
</dbReference>
<reference evidence="4" key="2">
    <citation type="submission" date="2019-01" db="EMBL/GenBank/DDBJ databases">
        <title>Genome sequence of Desulfonema ishimotonii strain Tokyo 01.</title>
        <authorList>
            <person name="Fukui M."/>
        </authorList>
    </citation>
    <scope>NUCLEOTIDE SEQUENCE [LARGE SCALE GENOMIC DNA]</scope>
    <source>
        <strain evidence="4">Tokyo 01</strain>
    </source>
</reference>
<evidence type="ECO:0000259" key="2">
    <source>
        <dbReference type="PROSITE" id="PS50179"/>
    </source>
</evidence>
<organism evidence="3 4">
    <name type="scientific">Desulfonema ishimotonii</name>
    <dbReference type="NCBI Taxonomy" id="45657"/>
    <lineage>
        <taxon>Bacteria</taxon>
        <taxon>Pseudomonadati</taxon>
        <taxon>Thermodesulfobacteriota</taxon>
        <taxon>Desulfobacteria</taxon>
        <taxon>Desulfobacterales</taxon>
        <taxon>Desulfococcaceae</taxon>
        <taxon>Desulfonema</taxon>
    </lineage>
</organism>
<dbReference type="PRINTS" id="PR00996">
    <property type="entry name" value="CHERMTFRASE"/>
</dbReference>
<dbReference type="Proteomes" id="UP000288096">
    <property type="component" value="Unassembled WGS sequence"/>
</dbReference>
<dbReference type="OrthoDB" id="9786165at2"/>
<evidence type="ECO:0000259" key="1">
    <source>
        <dbReference type="PROSITE" id="PS50123"/>
    </source>
</evidence>
<dbReference type="SUPFAM" id="SSF53335">
    <property type="entry name" value="S-adenosyl-L-methionine-dependent methyltransferases"/>
    <property type="match status" value="1"/>
</dbReference>
<comment type="caution">
    <text evidence="3">The sequence shown here is derived from an EMBL/GenBank/DDBJ whole genome shotgun (WGS) entry which is preliminary data.</text>
</comment>
<dbReference type="InterPro" id="IPR022642">
    <property type="entry name" value="CheR_C"/>
</dbReference>
<dbReference type="RefSeq" id="WP_124328340.1">
    <property type="nucleotide sequence ID" value="NZ_BEXT01000001.1"/>
</dbReference>
<dbReference type="InterPro" id="IPR029063">
    <property type="entry name" value="SAM-dependent_MTases_sf"/>
</dbReference>
<dbReference type="GO" id="GO:0043130">
    <property type="term" value="F:ubiquitin binding"/>
    <property type="evidence" value="ECO:0007669"/>
    <property type="project" value="InterPro"/>
</dbReference>
<accession>A0A401FVJ8</accession>
<dbReference type="AlphaFoldDB" id="A0A401FVJ8"/>
<dbReference type="GO" id="GO:0035091">
    <property type="term" value="F:phosphatidylinositol binding"/>
    <property type="evidence" value="ECO:0007669"/>
    <property type="project" value="InterPro"/>
</dbReference>